<dbReference type="AlphaFoldDB" id="Q6Z3N4"/>
<dbReference type="EMBL" id="AP004657">
    <property type="protein sequence ID" value="BAD05387.1"/>
    <property type="molecule type" value="Genomic_DNA"/>
</dbReference>
<evidence type="ECO:0000313" key="1">
    <source>
        <dbReference type="EMBL" id="BAD05387.1"/>
    </source>
</evidence>
<dbReference type="EMBL" id="AP005249">
    <property type="protein sequence ID" value="BAD05562.1"/>
    <property type="molecule type" value="Genomic_DNA"/>
</dbReference>
<reference evidence="3" key="3">
    <citation type="journal article" date="2005" name="Nature">
        <title>The map-based sequence of the rice genome.</title>
        <authorList>
            <consortium name="International rice genome sequencing project (IRGSP)"/>
            <person name="Matsumoto T."/>
            <person name="Wu J."/>
            <person name="Kanamori H."/>
            <person name="Katayose Y."/>
            <person name="Fujisawa M."/>
            <person name="Namiki N."/>
            <person name="Mizuno H."/>
            <person name="Yamamoto K."/>
            <person name="Antonio B.A."/>
            <person name="Baba T."/>
            <person name="Sakata K."/>
            <person name="Nagamura Y."/>
            <person name="Aoki H."/>
            <person name="Arikawa K."/>
            <person name="Arita K."/>
            <person name="Bito T."/>
            <person name="Chiden Y."/>
            <person name="Fujitsuka N."/>
            <person name="Fukunaka R."/>
            <person name="Hamada M."/>
            <person name="Harada C."/>
            <person name="Hayashi A."/>
            <person name="Hijishita S."/>
            <person name="Honda M."/>
            <person name="Hosokawa S."/>
            <person name="Ichikawa Y."/>
            <person name="Idonuma A."/>
            <person name="Iijima M."/>
            <person name="Ikeda M."/>
            <person name="Ikeno M."/>
            <person name="Ito K."/>
            <person name="Ito S."/>
            <person name="Ito T."/>
            <person name="Ito Y."/>
            <person name="Ito Y."/>
            <person name="Iwabuchi A."/>
            <person name="Kamiya K."/>
            <person name="Karasawa W."/>
            <person name="Kurita K."/>
            <person name="Katagiri S."/>
            <person name="Kikuta A."/>
            <person name="Kobayashi H."/>
            <person name="Kobayashi N."/>
            <person name="Machita K."/>
            <person name="Maehara T."/>
            <person name="Masukawa M."/>
            <person name="Mizubayashi T."/>
            <person name="Mukai Y."/>
            <person name="Nagasaki H."/>
            <person name="Nagata Y."/>
            <person name="Naito S."/>
            <person name="Nakashima M."/>
            <person name="Nakama Y."/>
            <person name="Nakamichi Y."/>
            <person name="Nakamura M."/>
            <person name="Meguro A."/>
            <person name="Negishi M."/>
            <person name="Ohta I."/>
            <person name="Ohta T."/>
            <person name="Okamoto M."/>
            <person name="Ono N."/>
            <person name="Saji S."/>
            <person name="Sakaguchi M."/>
            <person name="Sakai K."/>
            <person name="Shibata M."/>
            <person name="Shimokawa T."/>
            <person name="Song J."/>
            <person name="Takazaki Y."/>
            <person name="Terasawa K."/>
            <person name="Tsugane M."/>
            <person name="Tsuji K."/>
            <person name="Ueda S."/>
            <person name="Waki K."/>
            <person name="Yamagata H."/>
            <person name="Yamamoto M."/>
            <person name="Yamamoto S."/>
            <person name="Yamane H."/>
            <person name="Yoshiki S."/>
            <person name="Yoshihara R."/>
            <person name="Yukawa K."/>
            <person name="Zhong H."/>
            <person name="Yano M."/>
            <person name="Yuan Q."/>
            <person name="Ouyang S."/>
            <person name="Liu J."/>
            <person name="Jones K.M."/>
            <person name="Gansberger K."/>
            <person name="Moffat K."/>
            <person name="Hill J."/>
            <person name="Bera J."/>
            <person name="Fadrosh D."/>
            <person name="Jin S."/>
            <person name="Johri S."/>
            <person name="Kim M."/>
            <person name="Overton L."/>
            <person name="Reardon M."/>
            <person name="Tsitrin T."/>
            <person name="Vuong H."/>
            <person name="Weaver B."/>
            <person name="Ciecko A."/>
            <person name="Tallon L."/>
            <person name="Jackson J."/>
            <person name="Pai G."/>
            <person name="Aken S.V."/>
            <person name="Utterback T."/>
            <person name="Reidmuller S."/>
            <person name="Feldblyum T."/>
            <person name="Hsiao J."/>
            <person name="Zismann V."/>
            <person name="Iobst S."/>
            <person name="de Vazeille A.R."/>
            <person name="Buell C.R."/>
            <person name="Ying K."/>
            <person name="Li Y."/>
            <person name="Lu T."/>
            <person name="Huang Y."/>
            <person name="Zhao Q."/>
            <person name="Feng Q."/>
            <person name="Zhang L."/>
            <person name="Zhu J."/>
            <person name="Weng Q."/>
            <person name="Mu J."/>
            <person name="Lu Y."/>
            <person name="Fan D."/>
            <person name="Liu Y."/>
            <person name="Guan J."/>
            <person name="Zhang Y."/>
            <person name="Yu S."/>
            <person name="Liu X."/>
            <person name="Zhang Y."/>
            <person name="Hong G."/>
            <person name="Han B."/>
            <person name="Choisne N."/>
            <person name="Demange N."/>
            <person name="Orjeda G."/>
            <person name="Samain S."/>
            <person name="Cattolico L."/>
            <person name="Pelletier E."/>
            <person name="Couloux A."/>
            <person name="Segurens B."/>
            <person name="Wincker P."/>
            <person name="D'Hont A."/>
            <person name="Scarpelli C."/>
            <person name="Weissenbach J."/>
            <person name="Salanoubat M."/>
            <person name="Quetier F."/>
            <person name="Yu Y."/>
            <person name="Kim H.R."/>
            <person name="Rambo T."/>
            <person name="Currie J."/>
            <person name="Collura K."/>
            <person name="Luo M."/>
            <person name="Yang T."/>
            <person name="Ammiraju J.S.S."/>
            <person name="Engler F."/>
            <person name="Soderlund C."/>
            <person name="Wing R.A."/>
            <person name="Palmer L.E."/>
            <person name="de la Bastide M."/>
            <person name="Spiegel L."/>
            <person name="Nascimento L."/>
            <person name="Zutavern T."/>
            <person name="O'Shaughnessy A."/>
            <person name="Dike S."/>
            <person name="Dedhia N."/>
            <person name="Preston R."/>
            <person name="Balija V."/>
            <person name="McCombie W.R."/>
            <person name="Chow T."/>
            <person name="Chen H."/>
            <person name="Chung M."/>
            <person name="Chen C."/>
            <person name="Shaw J."/>
            <person name="Wu H."/>
            <person name="Hsiao K."/>
            <person name="Chao Y."/>
            <person name="Chu M."/>
            <person name="Cheng C."/>
            <person name="Hour A."/>
            <person name="Lee P."/>
            <person name="Lin S."/>
            <person name="Lin Y."/>
            <person name="Liou J."/>
            <person name="Liu S."/>
            <person name="Hsing Y."/>
            <person name="Raghuvanshi S."/>
            <person name="Mohanty A."/>
            <person name="Bharti A.K."/>
            <person name="Gaur A."/>
            <person name="Gupta V."/>
            <person name="Kumar D."/>
            <person name="Ravi V."/>
            <person name="Vij S."/>
            <person name="Kapur A."/>
            <person name="Khurana P."/>
            <person name="Khurana P."/>
            <person name="Khurana J.P."/>
            <person name="Tyagi A.K."/>
            <person name="Gaikwad K."/>
            <person name="Singh A."/>
            <person name="Dalal V."/>
            <person name="Srivastava S."/>
            <person name="Dixit A."/>
            <person name="Pal A.K."/>
            <person name="Ghazi I.A."/>
            <person name="Yadav M."/>
            <person name="Pandit A."/>
            <person name="Bhargava A."/>
            <person name="Sureshbabu K."/>
            <person name="Batra K."/>
            <person name="Sharma T.R."/>
            <person name="Mohapatra T."/>
            <person name="Singh N.K."/>
            <person name="Messing J."/>
            <person name="Nelson A.B."/>
            <person name="Fuks G."/>
            <person name="Kavchok S."/>
            <person name="Keizer G."/>
            <person name="Linton E."/>
            <person name="Llaca V."/>
            <person name="Song R."/>
            <person name="Tanyolac B."/>
            <person name="Young S."/>
            <person name="Ho-Il K."/>
            <person name="Hahn J.H."/>
            <person name="Sangsakoo G."/>
            <person name="Vanavichit A."/>
            <person name="de Mattos Luiz.A.T."/>
            <person name="Zimmer P.D."/>
            <person name="Malone G."/>
            <person name="Dellagostin O."/>
            <person name="de Oliveira A.C."/>
            <person name="Bevan M."/>
            <person name="Bancroft I."/>
            <person name="Minx P."/>
            <person name="Cordum H."/>
            <person name="Wilson R."/>
            <person name="Cheng Z."/>
            <person name="Jin W."/>
            <person name="Jiang J."/>
            <person name="Leong S.A."/>
            <person name="Iwama H."/>
            <person name="Gojobori T."/>
            <person name="Itoh T."/>
            <person name="Niimura Y."/>
            <person name="Fujii Y."/>
            <person name="Habara T."/>
            <person name="Sakai H."/>
            <person name="Sato Y."/>
            <person name="Wilson G."/>
            <person name="Kumar K."/>
            <person name="McCouch S."/>
            <person name="Juretic N."/>
            <person name="Hoen D."/>
            <person name="Wright S."/>
            <person name="Bruskiewich R."/>
            <person name="Bureau T."/>
            <person name="Miyao A."/>
            <person name="Hirochika H."/>
            <person name="Nishikawa T."/>
            <person name="Kadowaki K."/>
            <person name="Sugiura M."/>
            <person name="Burr B."/>
            <person name="Sasaki T."/>
        </authorList>
    </citation>
    <scope>NUCLEOTIDE SEQUENCE [LARGE SCALE GENOMIC DNA]</scope>
    <source>
        <strain evidence="3">cv. Nipponbare</strain>
    </source>
</reference>
<name>Q6Z3N4_ORYSJ</name>
<accession>Q6Z3N4</accession>
<proteinExistence type="predicted"/>
<reference evidence="2" key="2">
    <citation type="submission" date="2002-05" db="EMBL/GenBank/DDBJ databases">
        <title>Oryza sativa nipponbare(GA3) genomic DNA, chromosome 8, BAC clone:OSJNBa0087F21.</title>
        <authorList>
            <person name="Sasaki T."/>
            <person name="Matsumoto T."/>
            <person name="Katayose Y."/>
        </authorList>
    </citation>
    <scope>NUCLEOTIDE SEQUENCE</scope>
</reference>
<reference evidence="3" key="4">
    <citation type="journal article" date="2008" name="Nucleic Acids Res.">
        <title>The rice annotation project database (RAP-DB): 2008 update.</title>
        <authorList>
            <consortium name="The rice annotation project (RAP)"/>
        </authorList>
    </citation>
    <scope>GENOME REANNOTATION</scope>
    <source>
        <strain evidence="3">cv. Nipponbare</strain>
    </source>
</reference>
<protein>
    <submittedName>
        <fullName evidence="2">Uncharacterized protein</fullName>
    </submittedName>
</protein>
<evidence type="ECO:0000313" key="3">
    <source>
        <dbReference type="Proteomes" id="UP000000763"/>
    </source>
</evidence>
<gene>
    <name evidence="2" type="ORF">OSJNBa0087F21.5</name>
    <name evidence="1" type="ORF">P0031C02.10</name>
</gene>
<sequence>MVDSPLIAAACAWRYPEVSGGGEAAVVRVGGDGVQEGVGGGVELRRGASHLLVIWEVWSRVGWGLIA</sequence>
<evidence type="ECO:0000313" key="2">
    <source>
        <dbReference type="EMBL" id="BAD05562.1"/>
    </source>
</evidence>
<dbReference type="Proteomes" id="UP000000763">
    <property type="component" value="Chromosome 8"/>
</dbReference>
<organism evidence="2 3">
    <name type="scientific">Oryza sativa subsp. japonica</name>
    <name type="common">Rice</name>
    <dbReference type="NCBI Taxonomy" id="39947"/>
    <lineage>
        <taxon>Eukaryota</taxon>
        <taxon>Viridiplantae</taxon>
        <taxon>Streptophyta</taxon>
        <taxon>Embryophyta</taxon>
        <taxon>Tracheophyta</taxon>
        <taxon>Spermatophyta</taxon>
        <taxon>Magnoliopsida</taxon>
        <taxon>Liliopsida</taxon>
        <taxon>Poales</taxon>
        <taxon>Poaceae</taxon>
        <taxon>BOP clade</taxon>
        <taxon>Oryzoideae</taxon>
        <taxon>Oryzeae</taxon>
        <taxon>Oryzinae</taxon>
        <taxon>Oryza</taxon>
        <taxon>Oryza sativa</taxon>
    </lineage>
</organism>
<reference evidence="1" key="1">
    <citation type="submission" date="2002-01" db="EMBL/GenBank/DDBJ databases">
        <title>Oryza sativa nipponbare(GA3) genomic DNA, chromosome 8, PAC clone:P0031C02.</title>
        <authorList>
            <person name="Sasaki T."/>
            <person name="Matsumoto T."/>
            <person name="Yamamoto K."/>
        </authorList>
    </citation>
    <scope>NUCLEOTIDE SEQUENCE</scope>
</reference>